<name>A0A502E995_9MYCO</name>
<dbReference type="RefSeq" id="WP_140692159.1">
    <property type="nucleotide sequence ID" value="NZ_RCZG01000005.1"/>
</dbReference>
<gene>
    <name evidence="1" type="ORF">EAH80_14910</name>
</gene>
<dbReference type="Proteomes" id="UP000320095">
    <property type="component" value="Unassembled WGS sequence"/>
</dbReference>
<keyword evidence="2" id="KW-1185">Reference proteome</keyword>
<comment type="caution">
    <text evidence="1">The sequence shown here is derived from an EMBL/GenBank/DDBJ whole genome shotgun (WGS) entry which is preliminary data.</text>
</comment>
<evidence type="ECO:0000313" key="1">
    <source>
        <dbReference type="EMBL" id="TPG33569.1"/>
    </source>
</evidence>
<reference evidence="1 2" key="1">
    <citation type="journal article" date="2019" name="Environ. Microbiol.">
        <title>Species interactions and distinct microbial communities in high Arctic permafrost affected cryosols are associated with the CH4 and CO2 gas fluxes.</title>
        <authorList>
            <person name="Altshuler I."/>
            <person name="Hamel J."/>
            <person name="Turney S."/>
            <person name="Magnuson E."/>
            <person name="Levesque R."/>
            <person name="Greer C."/>
            <person name="Whyte L.G."/>
        </authorList>
    </citation>
    <scope>NUCLEOTIDE SEQUENCE [LARGE SCALE GENOMIC DNA]</scope>
    <source>
        <strain evidence="1 2">S5.20</strain>
    </source>
</reference>
<proteinExistence type="predicted"/>
<organism evidence="1 2">
    <name type="scientific">Mycolicibacterium hodleri</name>
    <dbReference type="NCBI Taxonomy" id="49897"/>
    <lineage>
        <taxon>Bacteria</taxon>
        <taxon>Bacillati</taxon>
        <taxon>Actinomycetota</taxon>
        <taxon>Actinomycetes</taxon>
        <taxon>Mycobacteriales</taxon>
        <taxon>Mycobacteriaceae</taxon>
        <taxon>Mycolicibacterium</taxon>
    </lineage>
</organism>
<dbReference type="AlphaFoldDB" id="A0A502E995"/>
<sequence length="80" mass="8171">MSRIAGLIAIAFTGLIAAGALDYGSFRRLAVVTAALFVAGDLVAALGIRNPAHRAESVAPQAMAQCRGRITAPPVGPLTR</sequence>
<dbReference type="EMBL" id="RCZG01000005">
    <property type="protein sequence ID" value="TPG33569.1"/>
    <property type="molecule type" value="Genomic_DNA"/>
</dbReference>
<protein>
    <submittedName>
        <fullName evidence="1">Uncharacterized protein</fullName>
    </submittedName>
</protein>
<accession>A0A502E995</accession>
<evidence type="ECO:0000313" key="2">
    <source>
        <dbReference type="Proteomes" id="UP000320095"/>
    </source>
</evidence>